<sequence length="209" mass="24433">MKIITIPMLLGMCLFFSCSKEETTEIPEFKEDIFNKNVLVRNLAAVNYNKPTYFNFRKNKIVEKPEGNNWDLGFKRHQLLINGGADTDPIERTGKAEGMIVDENYETIINVPAPLNLVGDEGNEKYAFGYARGTESWYEIINAAIFKPYKNRSFFMTTADGQYYVKFRILSGYKDIYEGFDSLSWETMRWPDYFTFEYQIINKQDKFTP</sequence>
<dbReference type="RefSeq" id="WP_378253539.1">
    <property type="nucleotide sequence ID" value="NZ_JBHSJV010000001.1"/>
</dbReference>
<gene>
    <name evidence="1" type="ORF">ACFSTE_14480</name>
</gene>
<name>A0ABW5N8W1_9FLAO</name>
<dbReference type="Proteomes" id="UP001597459">
    <property type="component" value="Unassembled WGS sequence"/>
</dbReference>
<organism evidence="1 2">
    <name type="scientific">Aquimarina hainanensis</name>
    <dbReference type="NCBI Taxonomy" id="1578017"/>
    <lineage>
        <taxon>Bacteria</taxon>
        <taxon>Pseudomonadati</taxon>
        <taxon>Bacteroidota</taxon>
        <taxon>Flavobacteriia</taxon>
        <taxon>Flavobacteriales</taxon>
        <taxon>Flavobacteriaceae</taxon>
        <taxon>Aquimarina</taxon>
    </lineage>
</organism>
<evidence type="ECO:0000313" key="2">
    <source>
        <dbReference type="Proteomes" id="UP001597459"/>
    </source>
</evidence>
<dbReference type="EMBL" id="JBHULX010000030">
    <property type="protein sequence ID" value="MFD2592042.1"/>
    <property type="molecule type" value="Genomic_DNA"/>
</dbReference>
<dbReference type="PROSITE" id="PS51257">
    <property type="entry name" value="PROKAR_LIPOPROTEIN"/>
    <property type="match status" value="1"/>
</dbReference>
<comment type="caution">
    <text evidence="1">The sequence shown here is derived from an EMBL/GenBank/DDBJ whole genome shotgun (WGS) entry which is preliminary data.</text>
</comment>
<reference evidence="2" key="1">
    <citation type="journal article" date="2019" name="Int. J. Syst. Evol. Microbiol.">
        <title>The Global Catalogue of Microorganisms (GCM) 10K type strain sequencing project: providing services to taxonomists for standard genome sequencing and annotation.</title>
        <authorList>
            <consortium name="The Broad Institute Genomics Platform"/>
            <consortium name="The Broad Institute Genome Sequencing Center for Infectious Disease"/>
            <person name="Wu L."/>
            <person name="Ma J."/>
        </authorList>
    </citation>
    <scope>NUCLEOTIDE SEQUENCE [LARGE SCALE GENOMIC DNA]</scope>
    <source>
        <strain evidence="2">KCTC 42423</strain>
    </source>
</reference>
<dbReference type="CDD" id="cd12105">
    <property type="entry name" value="HmuY"/>
    <property type="match status" value="1"/>
</dbReference>
<keyword evidence="2" id="KW-1185">Reference proteome</keyword>
<dbReference type="Pfam" id="PF14064">
    <property type="entry name" value="HmuY"/>
    <property type="match status" value="1"/>
</dbReference>
<proteinExistence type="predicted"/>
<evidence type="ECO:0000313" key="1">
    <source>
        <dbReference type="EMBL" id="MFD2592042.1"/>
    </source>
</evidence>
<dbReference type="InterPro" id="IPR025921">
    <property type="entry name" value="HmuY"/>
</dbReference>
<protein>
    <submittedName>
        <fullName evidence="1">HmuY family protein</fullName>
    </submittedName>
</protein>
<accession>A0ABW5N8W1</accession>